<protein>
    <submittedName>
        <fullName evidence="1">Uncharacterized protein</fullName>
    </submittedName>
</protein>
<reference evidence="2" key="2">
    <citation type="submission" date="2012-10" db="EMBL/GenBank/DDBJ databases">
        <authorList>
            <consortium name="The Broad Institute Genome Sequencing Platform"/>
            <consortium name="The Broad Institute Genome Sequencing Center for Infectious Disease"/>
            <person name="Cuomo C."/>
            <person name="Troemel E."/>
            <person name="Walker B."/>
            <person name="Young S.K."/>
            <person name="Zeng Q."/>
            <person name="Gargeya S."/>
            <person name="Fitzgerald M."/>
            <person name="Haas B."/>
            <person name="Abouelleil A."/>
            <person name="Alvarado L."/>
            <person name="Arachchi H.M."/>
            <person name="Berlin A.M."/>
            <person name="Chapman S.B."/>
            <person name="Goldberg J."/>
            <person name="Griggs A."/>
            <person name="Gujja S."/>
            <person name="Hansen M."/>
            <person name="Howarth C."/>
            <person name="Imamovic A."/>
            <person name="Larimer J."/>
            <person name="McCowan C."/>
            <person name="Murphy C."/>
            <person name="Neiman D."/>
            <person name="Pearson M."/>
            <person name="Priest M."/>
            <person name="Roberts A."/>
            <person name="Saif S."/>
            <person name="Shea T."/>
            <person name="Sisk P."/>
            <person name="Sykes S."/>
            <person name="Wortman J."/>
            <person name="Nusbaum C."/>
            <person name="Birren B."/>
        </authorList>
    </citation>
    <scope>NUCLEOTIDE SEQUENCE</scope>
    <source>
        <strain evidence="2">ERTm6</strain>
    </source>
</reference>
<dbReference type="Proteomes" id="UP000005622">
    <property type="component" value="Unassembled WGS sequence"/>
</dbReference>
<organism evidence="1">
    <name type="scientific">Nematocida ausubeli (strain ATCC PRA-371 / ERTm2)</name>
    <name type="common">Nematode killer fungus</name>
    <dbReference type="NCBI Taxonomy" id="1913371"/>
    <lineage>
        <taxon>Eukaryota</taxon>
        <taxon>Fungi</taxon>
        <taxon>Fungi incertae sedis</taxon>
        <taxon>Microsporidia</taxon>
        <taxon>Nematocida</taxon>
    </lineage>
</organism>
<keyword evidence="3" id="KW-1185">Reference proteome</keyword>
<name>H8ZG26_NEMA1</name>
<reference evidence="2 3" key="3">
    <citation type="journal article" date="2014" name="Genome Announc.">
        <title>Genome Sequence of the Microsporidian Species Nematocida sp1 Strain ERTm6 (ATCC PRA-372).</title>
        <authorList>
            <person name="Bakowski M.A."/>
            <person name="Priest M."/>
            <person name="Young S."/>
            <person name="Cuomo C.A."/>
            <person name="Troemel E.R."/>
        </authorList>
    </citation>
    <scope>NUCLEOTIDE SEQUENCE [LARGE SCALE GENOMIC DNA]</scope>
    <source>
        <strain evidence="2 3">ERTm6</strain>
    </source>
</reference>
<proteinExistence type="predicted"/>
<dbReference type="OrthoDB" id="2186988at2759"/>
<dbReference type="AlphaFoldDB" id="H8ZG26"/>
<dbReference type="HOGENOM" id="CLU_111663_0_0_1"/>
<accession>A0A086J076</accession>
<evidence type="ECO:0000313" key="1">
    <source>
        <dbReference type="EMBL" id="EHY64376.1"/>
    </source>
</evidence>
<dbReference type="Proteomes" id="UP000054524">
    <property type="component" value="Unassembled WGS sequence"/>
</dbReference>
<evidence type="ECO:0000313" key="3">
    <source>
        <dbReference type="Proteomes" id="UP000054524"/>
    </source>
</evidence>
<dbReference type="EMBL" id="JH604643">
    <property type="protein sequence ID" value="EHY64376.1"/>
    <property type="molecule type" value="Genomic_DNA"/>
</dbReference>
<gene>
    <name evidence="1" type="ORF">NERG_02547</name>
    <name evidence="2" type="ORF">NESG_02323</name>
</gene>
<sequence>MSTLLLANWSLREWMGISNIGPLKCSNMNRYSMLKRKLLNIKYWIAGYSKTEQCIRRTLSNYETDALKEVGLLISAAFMCPKLLSRALEIALARLDAYDSILFPKHIQYYKSLLFIQKVCMVSTSAEEEVKKHYIKILAFAFYDKECDNLDTSIRISSTSILKQINKSDMPSLQSHTTFMTCLSHRDMNSMESQG</sequence>
<accession>H8ZG26</accession>
<dbReference type="EMBL" id="AKIJ01000005">
    <property type="protein sequence ID" value="KFG25544.1"/>
    <property type="molecule type" value="Genomic_DNA"/>
</dbReference>
<reference evidence="1" key="1">
    <citation type="submission" date="2011-03" db="EMBL/GenBank/DDBJ databases">
        <title>The Genome Sequence of Nematocida sp1 strain ERTm2.</title>
        <authorList>
            <consortium name="The Broad Institute Genome Sequencing Platform"/>
            <consortium name="The Broad Institute Genome Sequencing Center for Infectious Disease"/>
            <person name="Cuomo C."/>
            <person name="Troemel E."/>
            <person name="Young S.K."/>
            <person name="Zeng Q."/>
            <person name="Gargeya S."/>
            <person name="Fitzgerald M."/>
            <person name="Haas B."/>
            <person name="Abouelleil A."/>
            <person name="Alvarado L."/>
            <person name="Arachchi H.M."/>
            <person name="Berlin A."/>
            <person name="Brown A."/>
            <person name="Chapman S.B."/>
            <person name="Chen Z."/>
            <person name="Dunbar C."/>
            <person name="Freedman E."/>
            <person name="Gearin G."/>
            <person name="Gellesch M."/>
            <person name="Goldberg J."/>
            <person name="Griggs A."/>
            <person name="Gujja S."/>
            <person name="Heilman E.R."/>
            <person name="Heiman D."/>
            <person name="Howarth C."/>
            <person name="Larson L."/>
            <person name="Lui A."/>
            <person name="MacDonald P.J.P."/>
            <person name="Mehta T."/>
            <person name="Montmayeur A."/>
            <person name="Murphy C."/>
            <person name="Neiman D."/>
            <person name="Pearson M."/>
            <person name="Priest M."/>
            <person name="Roberts A."/>
            <person name="Saif S."/>
            <person name="Shea T."/>
            <person name="Shenoy N."/>
            <person name="Sisk P."/>
            <person name="Stolte C."/>
            <person name="Sykes S."/>
            <person name="White J."/>
            <person name="Yandava C."/>
            <person name="Wortman J."/>
            <person name="Nusbaum C."/>
            <person name="Birren B."/>
        </authorList>
    </citation>
    <scope>NUCLEOTIDE SEQUENCE</scope>
    <source>
        <strain evidence="1">ERTm2</strain>
    </source>
</reference>
<evidence type="ECO:0000313" key="2">
    <source>
        <dbReference type="EMBL" id="KFG25544.1"/>
    </source>
</evidence>